<keyword evidence="4" id="KW-1185">Reference proteome</keyword>
<organism evidence="3 4">
    <name type="scientific">Punica granatum</name>
    <name type="common">Pomegranate</name>
    <dbReference type="NCBI Taxonomy" id="22663"/>
    <lineage>
        <taxon>Eukaryota</taxon>
        <taxon>Viridiplantae</taxon>
        <taxon>Streptophyta</taxon>
        <taxon>Embryophyta</taxon>
        <taxon>Tracheophyta</taxon>
        <taxon>Spermatophyta</taxon>
        <taxon>Magnoliopsida</taxon>
        <taxon>eudicotyledons</taxon>
        <taxon>Gunneridae</taxon>
        <taxon>Pentapetalae</taxon>
        <taxon>rosids</taxon>
        <taxon>malvids</taxon>
        <taxon>Myrtales</taxon>
        <taxon>Lythraceae</taxon>
        <taxon>Punica</taxon>
    </lineage>
</organism>
<feature type="domain" description="DUF4283" evidence="2">
    <location>
        <begin position="90"/>
        <end position="136"/>
    </location>
</feature>
<dbReference type="InterPro" id="IPR025558">
    <property type="entry name" value="DUF4283"/>
</dbReference>
<dbReference type="PANTHER" id="PTHR31286:SF99">
    <property type="entry name" value="DUF4283 DOMAIN-CONTAINING PROTEIN"/>
    <property type="match status" value="1"/>
</dbReference>
<feature type="region of interest" description="Disordered" evidence="1">
    <location>
        <begin position="201"/>
        <end position="227"/>
    </location>
</feature>
<feature type="compositionally biased region" description="Basic and acidic residues" evidence="1">
    <location>
        <begin position="1"/>
        <end position="11"/>
    </location>
</feature>
<sequence length="366" mass="40031">MEIEQGEKPEETTASPMTGASPRIVQYSEALLGNSTAPPVESGYVFSSKWEEDLAMIDFSNDIRPKILTTEEEIYGWSSIGRDACISYSITDLPNDHYLARFSSAKDREWALTGGPWVIQDHYLTIREWTPDFNPWTSKVERIAVWVWIPSLPLQYHCGTTLRRIGIALGRPLRVDKHIQTARRGAVPSEEGVKQVEGLRLSGGRRTVKEESALTSDNGGKKDVMGAQKGRSRAAFAILGEIEGEKISEEVMPVGGRIQAIEGGQAGGPAVVFHAQAHKELGESSRACSKPQPKSSATPIRAMDSCSAKKPTVDQTLKGPSISKAKKAPMPKSITILKRSVPARTRTSVTPIEFPTLLAGERKKVP</sequence>
<dbReference type="EMBL" id="PGOL01000763">
    <property type="protein sequence ID" value="PKI65255.1"/>
    <property type="molecule type" value="Genomic_DNA"/>
</dbReference>
<proteinExistence type="predicted"/>
<reference evidence="3 4" key="1">
    <citation type="submission" date="2017-11" db="EMBL/GenBank/DDBJ databases">
        <title>De-novo sequencing of pomegranate (Punica granatum L.) genome.</title>
        <authorList>
            <person name="Akparov Z."/>
            <person name="Amiraslanov A."/>
            <person name="Hajiyeva S."/>
            <person name="Abbasov M."/>
            <person name="Kaur K."/>
            <person name="Hamwieh A."/>
            <person name="Solovyev V."/>
            <person name="Salamov A."/>
            <person name="Braich B."/>
            <person name="Kosarev P."/>
            <person name="Mahmoud A."/>
            <person name="Hajiyev E."/>
            <person name="Babayeva S."/>
            <person name="Izzatullayeva V."/>
            <person name="Mammadov A."/>
            <person name="Mammadov A."/>
            <person name="Sharifova S."/>
            <person name="Ojaghi J."/>
            <person name="Eynullazada K."/>
            <person name="Bayramov B."/>
            <person name="Abdulazimova A."/>
            <person name="Shahmuradov I."/>
        </authorList>
    </citation>
    <scope>NUCLEOTIDE SEQUENCE [LARGE SCALE GENOMIC DNA]</scope>
    <source>
        <strain evidence="4">cv. AG2017</strain>
        <tissue evidence="3">Leaf</tissue>
    </source>
</reference>
<comment type="caution">
    <text evidence="3">The sequence shown here is derived from an EMBL/GenBank/DDBJ whole genome shotgun (WGS) entry which is preliminary data.</text>
</comment>
<gene>
    <name evidence="3" type="ORF">CRG98_014404</name>
</gene>
<dbReference type="PANTHER" id="PTHR31286">
    <property type="entry name" value="GLYCINE-RICH CELL WALL STRUCTURAL PROTEIN 1.8-LIKE"/>
    <property type="match status" value="1"/>
</dbReference>
<dbReference type="STRING" id="22663.A0A2I0K9M8"/>
<dbReference type="AlphaFoldDB" id="A0A2I0K9M8"/>
<feature type="region of interest" description="Disordered" evidence="1">
    <location>
        <begin position="282"/>
        <end position="331"/>
    </location>
</feature>
<dbReference type="Proteomes" id="UP000233551">
    <property type="component" value="Unassembled WGS sequence"/>
</dbReference>
<evidence type="ECO:0000313" key="3">
    <source>
        <dbReference type="EMBL" id="PKI65255.1"/>
    </source>
</evidence>
<evidence type="ECO:0000313" key="4">
    <source>
        <dbReference type="Proteomes" id="UP000233551"/>
    </source>
</evidence>
<dbReference type="Pfam" id="PF14111">
    <property type="entry name" value="DUF4283"/>
    <property type="match status" value="1"/>
</dbReference>
<evidence type="ECO:0000256" key="1">
    <source>
        <dbReference type="SAM" id="MobiDB-lite"/>
    </source>
</evidence>
<accession>A0A2I0K9M8</accession>
<protein>
    <recommendedName>
        <fullName evidence="2">DUF4283 domain-containing protein</fullName>
    </recommendedName>
</protein>
<dbReference type="InterPro" id="IPR040256">
    <property type="entry name" value="At4g02000-like"/>
</dbReference>
<name>A0A2I0K9M8_PUNGR</name>
<evidence type="ECO:0000259" key="2">
    <source>
        <dbReference type="Pfam" id="PF14111"/>
    </source>
</evidence>
<feature type="region of interest" description="Disordered" evidence="1">
    <location>
        <begin position="1"/>
        <end position="20"/>
    </location>
</feature>